<proteinExistence type="predicted"/>
<evidence type="ECO:0000256" key="1">
    <source>
        <dbReference type="SAM" id="MobiDB-lite"/>
    </source>
</evidence>
<evidence type="ECO:0000313" key="3">
    <source>
        <dbReference type="Proteomes" id="UP001474421"/>
    </source>
</evidence>
<accession>A0AAW1B0U0</accession>
<gene>
    <name evidence="2" type="ORF">NXF25_018787</name>
</gene>
<reference evidence="2 3" key="1">
    <citation type="journal article" date="2024" name="Proc. Natl. Acad. Sci. U.S.A.">
        <title>The genetic regulatory architecture and epigenomic basis for age-related changes in rattlesnake venom.</title>
        <authorList>
            <person name="Hogan M.P."/>
            <person name="Holding M.L."/>
            <person name="Nystrom G.S."/>
            <person name="Colston T.J."/>
            <person name="Bartlett D.A."/>
            <person name="Mason A.J."/>
            <person name="Ellsworth S.A."/>
            <person name="Rautsaw R.M."/>
            <person name="Lawrence K.C."/>
            <person name="Strickland J.L."/>
            <person name="He B."/>
            <person name="Fraser P."/>
            <person name="Margres M.J."/>
            <person name="Gilbert D.M."/>
            <person name="Gibbs H.L."/>
            <person name="Parkinson C.L."/>
            <person name="Rokyta D.R."/>
        </authorList>
    </citation>
    <scope>NUCLEOTIDE SEQUENCE [LARGE SCALE GENOMIC DNA]</scope>
    <source>
        <strain evidence="2">DRR0105</strain>
    </source>
</reference>
<sequence length="157" mass="17856">SIKLSSRPFKIHPPPPSHPKPFFLRSKMEKSSSLEMNSPPQPDQRLPGGFAPRISETMPKLLVNTMAGTAQMVQVSVEAQKSAQILSQPPMPYSEFCTIIRQTENDQTLQMMVFREGFLISSSLNPVVSAKRMTMGQMKRRINQWRFETKIPHTTKK</sequence>
<comment type="caution">
    <text evidence="2">The sequence shown here is derived from an EMBL/GenBank/DDBJ whole genome shotgun (WGS) entry which is preliminary data.</text>
</comment>
<organism evidence="2 3">
    <name type="scientific">Crotalus adamanteus</name>
    <name type="common">Eastern diamondback rattlesnake</name>
    <dbReference type="NCBI Taxonomy" id="8729"/>
    <lineage>
        <taxon>Eukaryota</taxon>
        <taxon>Metazoa</taxon>
        <taxon>Chordata</taxon>
        <taxon>Craniata</taxon>
        <taxon>Vertebrata</taxon>
        <taxon>Euteleostomi</taxon>
        <taxon>Lepidosauria</taxon>
        <taxon>Squamata</taxon>
        <taxon>Bifurcata</taxon>
        <taxon>Unidentata</taxon>
        <taxon>Episquamata</taxon>
        <taxon>Toxicofera</taxon>
        <taxon>Serpentes</taxon>
        <taxon>Colubroidea</taxon>
        <taxon>Viperidae</taxon>
        <taxon>Crotalinae</taxon>
        <taxon>Crotalus</taxon>
    </lineage>
</organism>
<feature type="non-terminal residue" evidence="2">
    <location>
        <position position="1"/>
    </location>
</feature>
<dbReference type="EMBL" id="JAOTOJ010000009">
    <property type="protein sequence ID" value="KAK9395426.1"/>
    <property type="molecule type" value="Genomic_DNA"/>
</dbReference>
<feature type="region of interest" description="Disordered" evidence="1">
    <location>
        <begin position="1"/>
        <end position="48"/>
    </location>
</feature>
<protein>
    <submittedName>
        <fullName evidence="2">Uncharacterized protein</fullName>
    </submittedName>
</protein>
<dbReference type="Proteomes" id="UP001474421">
    <property type="component" value="Unassembled WGS sequence"/>
</dbReference>
<evidence type="ECO:0000313" key="2">
    <source>
        <dbReference type="EMBL" id="KAK9395426.1"/>
    </source>
</evidence>
<name>A0AAW1B0U0_CROAD</name>
<dbReference type="AlphaFoldDB" id="A0AAW1B0U0"/>
<keyword evidence="3" id="KW-1185">Reference proteome</keyword>